<keyword evidence="2" id="KW-1185">Reference proteome</keyword>
<accession>A0A3P6RYS2</accession>
<dbReference type="EMBL" id="UYRX01000001">
    <property type="protein sequence ID" value="VDK67036.1"/>
    <property type="molecule type" value="Genomic_DNA"/>
</dbReference>
<organism evidence="1 2">
    <name type="scientific">Litomosoides sigmodontis</name>
    <name type="common">Filarial nematode worm</name>
    <dbReference type="NCBI Taxonomy" id="42156"/>
    <lineage>
        <taxon>Eukaryota</taxon>
        <taxon>Metazoa</taxon>
        <taxon>Ecdysozoa</taxon>
        <taxon>Nematoda</taxon>
        <taxon>Chromadorea</taxon>
        <taxon>Rhabditida</taxon>
        <taxon>Spirurina</taxon>
        <taxon>Spiruromorpha</taxon>
        <taxon>Filarioidea</taxon>
        <taxon>Onchocercidae</taxon>
        <taxon>Litomosoides</taxon>
    </lineage>
</organism>
<dbReference type="AlphaFoldDB" id="A0A3P6RYS2"/>
<dbReference type="Proteomes" id="UP000277928">
    <property type="component" value="Unassembled WGS sequence"/>
</dbReference>
<reference evidence="1 2" key="1">
    <citation type="submission" date="2018-08" db="EMBL/GenBank/DDBJ databases">
        <authorList>
            <person name="Laetsch R D."/>
            <person name="Stevens L."/>
            <person name="Kumar S."/>
            <person name="Blaxter L. M."/>
        </authorList>
    </citation>
    <scope>NUCLEOTIDE SEQUENCE [LARGE SCALE GENOMIC DNA]</scope>
</reference>
<evidence type="ECO:0000313" key="1">
    <source>
        <dbReference type="EMBL" id="VDK67036.1"/>
    </source>
</evidence>
<protein>
    <submittedName>
        <fullName evidence="1">Uncharacterized protein</fullName>
    </submittedName>
</protein>
<name>A0A3P6RYS2_LITSI</name>
<gene>
    <name evidence="1" type="ORF">NLS_LOCUS6</name>
</gene>
<proteinExistence type="predicted"/>
<sequence length="160" mass="17438">MKESFNTKFLDYCRAFTQLQLARKTPRKVLKKTKKLLRRVRIVSMNRKLLSTIRPTVIIQHGTVASRRGTTTIFRGITTKSGIVKEAKAIANRGITKRTIANCLGIGGIVRIKIHSREVVVGIFATVAGTTADQAGLAGIGINARLGPTTIRIGDDGARI</sequence>
<evidence type="ECO:0000313" key="2">
    <source>
        <dbReference type="Proteomes" id="UP000277928"/>
    </source>
</evidence>